<feature type="region of interest" description="Disordered" evidence="1">
    <location>
        <begin position="61"/>
        <end position="87"/>
    </location>
</feature>
<comment type="caution">
    <text evidence="3">The sequence shown here is derived from an EMBL/GenBank/DDBJ whole genome shotgun (WGS) entry which is preliminary data.</text>
</comment>
<feature type="compositionally biased region" description="Polar residues" evidence="1">
    <location>
        <begin position="70"/>
        <end position="87"/>
    </location>
</feature>
<keyword evidence="2" id="KW-0732">Signal</keyword>
<feature type="signal peptide" evidence="2">
    <location>
        <begin position="1"/>
        <end position="22"/>
    </location>
</feature>
<dbReference type="Proteomes" id="UP000502823">
    <property type="component" value="Unassembled WGS sequence"/>
</dbReference>
<evidence type="ECO:0000256" key="2">
    <source>
        <dbReference type="SAM" id="SignalP"/>
    </source>
</evidence>
<name>A0A6L2PIR0_COPFO</name>
<accession>A0A6L2PIR0</accession>
<dbReference type="InParanoid" id="A0A6L2PIR0"/>
<organism evidence="3 4">
    <name type="scientific">Coptotermes formosanus</name>
    <name type="common">Formosan subterranean termite</name>
    <dbReference type="NCBI Taxonomy" id="36987"/>
    <lineage>
        <taxon>Eukaryota</taxon>
        <taxon>Metazoa</taxon>
        <taxon>Ecdysozoa</taxon>
        <taxon>Arthropoda</taxon>
        <taxon>Hexapoda</taxon>
        <taxon>Insecta</taxon>
        <taxon>Pterygota</taxon>
        <taxon>Neoptera</taxon>
        <taxon>Polyneoptera</taxon>
        <taxon>Dictyoptera</taxon>
        <taxon>Blattodea</taxon>
        <taxon>Blattoidea</taxon>
        <taxon>Termitoidae</taxon>
        <taxon>Rhinotermitidae</taxon>
        <taxon>Coptotermes</taxon>
    </lineage>
</organism>
<gene>
    <name evidence="3" type="ORF">Cfor_05463</name>
</gene>
<feature type="region of interest" description="Disordered" evidence="1">
    <location>
        <begin position="104"/>
        <end position="144"/>
    </location>
</feature>
<feature type="chain" id="PRO_5026874091" evidence="2">
    <location>
        <begin position="23"/>
        <end position="256"/>
    </location>
</feature>
<evidence type="ECO:0000313" key="3">
    <source>
        <dbReference type="EMBL" id="GFG29947.1"/>
    </source>
</evidence>
<evidence type="ECO:0000313" key="4">
    <source>
        <dbReference type="Proteomes" id="UP000502823"/>
    </source>
</evidence>
<dbReference type="EMBL" id="BLKM01000184">
    <property type="protein sequence ID" value="GFG29947.1"/>
    <property type="molecule type" value="Genomic_DNA"/>
</dbReference>
<dbReference type="AlphaFoldDB" id="A0A6L2PIR0"/>
<evidence type="ECO:0000256" key="1">
    <source>
        <dbReference type="SAM" id="MobiDB-lite"/>
    </source>
</evidence>
<feature type="compositionally biased region" description="Polar residues" evidence="1">
    <location>
        <begin position="134"/>
        <end position="144"/>
    </location>
</feature>
<protein>
    <submittedName>
        <fullName evidence="3">Uncharacterized protein</fullName>
    </submittedName>
</protein>
<dbReference type="OrthoDB" id="8196292at2759"/>
<reference evidence="4" key="1">
    <citation type="submission" date="2020-01" db="EMBL/GenBank/DDBJ databases">
        <title>Draft genome sequence of the Termite Coptotermes fromosanus.</title>
        <authorList>
            <person name="Itakura S."/>
            <person name="Yosikawa Y."/>
            <person name="Umezawa K."/>
        </authorList>
    </citation>
    <scope>NUCLEOTIDE SEQUENCE [LARGE SCALE GENOMIC DNA]</scope>
</reference>
<feature type="compositionally biased region" description="Polar residues" evidence="1">
    <location>
        <begin position="115"/>
        <end position="125"/>
    </location>
</feature>
<sequence>MLSHIICVVLFCTLLHTASLTGWNPDLQVQRSRSYLSEAKVKSIQDILLLQDSYSHNMPHIPQTIVPSHGYSSHQKHSNPLNGPQYTVSDSSWYKPYQKKGYEVYEEPDEPGSNVERSSSQQPNSGHLGLPRSPLSTKKANPQIYQADRRKPTVLLENAVDLSEAGGVSSHHRPQGHLTNKDVKFPPPRVTLMYHQTSPTQFQGDVRILPQFHVPYGQYPEVLPGLTGLRMAQGVNPLTAVILASSLGLPPPILAA</sequence>
<keyword evidence="4" id="KW-1185">Reference proteome</keyword>
<proteinExistence type="predicted"/>